<dbReference type="PANTHER" id="PTHR11839:SF15">
    <property type="entry name" value="URIDINE DIPHOSPHATE GLUCOSE PYROPHOSPHATASE NUDT14"/>
    <property type="match status" value="1"/>
</dbReference>
<comment type="subunit">
    <text evidence="3">Homodimer.</text>
</comment>
<comment type="cofactor">
    <cofactor evidence="1">
        <name>Mg(2+)</name>
        <dbReference type="ChEBI" id="CHEBI:18420"/>
    </cofactor>
</comment>
<dbReference type="GO" id="GO:0005737">
    <property type="term" value="C:cytoplasm"/>
    <property type="evidence" value="ECO:0007669"/>
    <property type="project" value="UniProtKB-SubCell"/>
</dbReference>
<dbReference type="GO" id="GO:0019693">
    <property type="term" value="P:ribose phosphate metabolic process"/>
    <property type="evidence" value="ECO:0007669"/>
    <property type="project" value="TreeGrafter"/>
</dbReference>
<dbReference type="EC" id="3.6.1.45" evidence="9"/>
<dbReference type="GO" id="GO:0008768">
    <property type="term" value="F:UDP-sugar diphosphatase activity"/>
    <property type="evidence" value="ECO:0007669"/>
    <property type="project" value="UniProtKB-EC"/>
</dbReference>
<evidence type="ECO:0000313" key="13">
    <source>
        <dbReference type="EMBL" id="TDG50081.1"/>
    </source>
</evidence>
<dbReference type="OMA" id="YTYELCA"/>
<evidence type="ECO:0000256" key="7">
    <source>
        <dbReference type="ARBA" id="ARBA00051086"/>
    </source>
</evidence>
<comment type="caution">
    <text evidence="13">The sequence shown here is derived from an EMBL/GenBank/DDBJ whole genome shotgun (WGS) entry which is preliminary data.</text>
</comment>
<dbReference type="CDD" id="cd18887">
    <property type="entry name" value="NUDIX_UGPPase_Nudt14"/>
    <property type="match status" value="1"/>
</dbReference>
<evidence type="ECO:0000313" key="14">
    <source>
        <dbReference type="Proteomes" id="UP000295192"/>
    </source>
</evidence>
<evidence type="ECO:0000256" key="8">
    <source>
        <dbReference type="ARBA" id="ARBA00054674"/>
    </source>
</evidence>
<dbReference type="SUPFAM" id="SSF55811">
    <property type="entry name" value="Nudix"/>
    <property type="match status" value="2"/>
</dbReference>
<name>A0A484BQR6_DRONA</name>
<dbReference type="FunFam" id="3.90.79.10:FF:000035">
    <property type="entry name" value="Uridine diphosphate glucose pyrophosphatase"/>
    <property type="match status" value="1"/>
</dbReference>
<organism evidence="13 14">
    <name type="scientific">Drosophila navojoa</name>
    <name type="common">Fruit fly</name>
    <dbReference type="NCBI Taxonomy" id="7232"/>
    <lineage>
        <taxon>Eukaryota</taxon>
        <taxon>Metazoa</taxon>
        <taxon>Ecdysozoa</taxon>
        <taxon>Arthropoda</taxon>
        <taxon>Hexapoda</taxon>
        <taxon>Insecta</taxon>
        <taxon>Pterygota</taxon>
        <taxon>Neoptera</taxon>
        <taxon>Endopterygota</taxon>
        <taxon>Diptera</taxon>
        <taxon>Brachycera</taxon>
        <taxon>Muscomorpha</taxon>
        <taxon>Ephydroidea</taxon>
        <taxon>Drosophilidae</taxon>
        <taxon>Drosophila</taxon>
    </lineage>
</organism>
<comment type="catalytic activity">
    <reaction evidence="7">
        <text>UDP-sugar + H2O = UMP + alpha-D-aldose 1-phosphate.</text>
        <dbReference type="EC" id="3.6.1.45"/>
    </reaction>
</comment>
<sequence length="276" mass="30574">MVDKDKSLAEIAREEVFEECGYDVSVEKLEHVFEYRSGVGTSSSAHNVYYCEVCDEEKVADGGGIDTEVIQIWLGPLPADSPYVKPFRMYYVQNGVEKNWDLLKVHDSVAIILFNTTRQKLVLVRQFRPAVYHGVIASKEGSFDNVDLEAFPPSIGVTLELCAGIVDKSKSWKEIAREEVLEECGYEVSVDRIEEVMNYRSGVGSSGAKQAMYYCEVTDADKVNSGGGVEDELIEVVELSLDEAKKMVQQGAVNNSPPSCLMGLLWFFANKAPANA</sequence>
<dbReference type="Proteomes" id="UP000295192">
    <property type="component" value="Unassembled WGS sequence"/>
</dbReference>
<evidence type="ECO:0000256" key="4">
    <source>
        <dbReference type="ARBA" id="ARBA00022490"/>
    </source>
</evidence>
<keyword evidence="4" id="KW-0963">Cytoplasm</keyword>
<feature type="domain" description="Nudix hydrolase" evidence="12">
    <location>
        <begin position="104"/>
        <end position="261"/>
    </location>
</feature>
<evidence type="ECO:0000256" key="6">
    <source>
        <dbReference type="ARBA" id="ARBA00022842"/>
    </source>
</evidence>
<comment type="subcellular location">
    <subcellularLocation>
        <location evidence="2">Cytoplasm</location>
    </subcellularLocation>
</comment>
<dbReference type="InterPro" id="IPR004385">
    <property type="entry name" value="NDP_pyrophosphatase"/>
</dbReference>
<evidence type="ECO:0000256" key="3">
    <source>
        <dbReference type="ARBA" id="ARBA00011738"/>
    </source>
</evidence>
<dbReference type="PROSITE" id="PS51462">
    <property type="entry name" value="NUDIX"/>
    <property type="match status" value="1"/>
</dbReference>
<keyword evidence="6" id="KW-0460">Magnesium</keyword>
<comment type="function">
    <text evidence="8">Hydrolyzes UDP-glucose to glucose 1-phosphate and UMP and ADP-ribose to ribose 5-phosphate and AMP. The physiological substrate is probably UDP-glucose. Poor activity on other substrates such as ADP-glucose, CDP-glucose, GDP-glucose and GDP-mannose.</text>
</comment>
<dbReference type="Gene3D" id="3.90.79.10">
    <property type="entry name" value="Nucleoside Triphosphate Pyrophosphohydrolase"/>
    <property type="match status" value="2"/>
</dbReference>
<dbReference type="NCBIfam" id="TIGR00052">
    <property type="entry name" value="nudix-type nucleoside diphosphatase, YffH/AdpP family"/>
    <property type="match status" value="1"/>
</dbReference>
<dbReference type="STRING" id="7232.A0A484BQR6"/>
<evidence type="ECO:0000259" key="12">
    <source>
        <dbReference type="PROSITE" id="PS51462"/>
    </source>
</evidence>
<evidence type="ECO:0000256" key="2">
    <source>
        <dbReference type="ARBA" id="ARBA00004496"/>
    </source>
</evidence>
<protein>
    <recommendedName>
        <fullName evidence="10">Uridine diphosphate glucose pyrophosphatase NUDT14</fullName>
        <ecNumber evidence="9">3.6.1.45</ecNumber>
    </recommendedName>
    <alternativeName>
        <fullName evidence="11">Nucleoside diphosphate-linked moiety X motif 14</fullName>
    </alternativeName>
</protein>
<proteinExistence type="predicted"/>
<reference evidence="13 14" key="1">
    <citation type="journal article" date="2019" name="J. Hered.">
        <title>An Improved Genome Assembly for Drosophila navojoa, the Basal Species in the mojavensis Cluster.</title>
        <authorList>
            <person name="Vanderlinde T."/>
            <person name="Dupim E.G."/>
            <person name="Nazario-Yepiz N.O."/>
            <person name="Carvalho A.B."/>
        </authorList>
    </citation>
    <scope>NUCLEOTIDE SEQUENCE [LARGE SCALE GENOMIC DNA]</scope>
    <source>
        <strain evidence="13">Navoj_Jal97</strain>
        <tissue evidence="13">Whole organism</tissue>
    </source>
</reference>
<keyword evidence="5" id="KW-0378">Hydrolase</keyword>
<dbReference type="AlphaFoldDB" id="A0A484BQR6"/>
<evidence type="ECO:0000256" key="11">
    <source>
        <dbReference type="ARBA" id="ARBA00080475"/>
    </source>
</evidence>
<evidence type="ECO:0000256" key="1">
    <source>
        <dbReference type="ARBA" id="ARBA00001946"/>
    </source>
</evidence>
<keyword evidence="14" id="KW-1185">Reference proteome</keyword>
<dbReference type="GO" id="GO:0046872">
    <property type="term" value="F:metal ion binding"/>
    <property type="evidence" value="ECO:0007669"/>
    <property type="project" value="InterPro"/>
</dbReference>
<evidence type="ECO:0000256" key="9">
    <source>
        <dbReference type="ARBA" id="ARBA00066480"/>
    </source>
</evidence>
<dbReference type="InterPro" id="IPR015797">
    <property type="entry name" value="NUDIX_hydrolase-like_dom_sf"/>
</dbReference>
<dbReference type="GO" id="GO:0006753">
    <property type="term" value="P:nucleoside phosphate metabolic process"/>
    <property type="evidence" value="ECO:0007669"/>
    <property type="project" value="TreeGrafter"/>
</dbReference>
<dbReference type="EMBL" id="LSRL02000018">
    <property type="protein sequence ID" value="TDG50081.1"/>
    <property type="molecule type" value="Genomic_DNA"/>
</dbReference>
<accession>A0A484BQR6</accession>
<dbReference type="PANTHER" id="PTHR11839">
    <property type="entry name" value="UDP/ADP-SUGAR PYROPHOSPHATASE"/>
    <property type="match status" value="1"/>
</dbReference>
<dbReference type="InterPro" id="IPR000086">
    <property type="entry name" value="NUDIX_hydrolase_dom"/>
</dbReference>
<evidence type="ECO:0000256" key="10">
    <source>
        <dbReference type="ARBA" id="ARBA00071467"/>
    </source>
</evidence>
<dbReference type="OrthoDB" id="10249920at2759"/>
<evidence type="ECO:0000256" key="5">
    <source>
        <dbReference type="ARBA" id="ARBA00022801"/>
    </source>
</evidence>
<gene>
    <name evidence="13" type="ORF">AWZ03_003591</name>
</gene>